<name>A0A8I1Y8Q4_BRAEL</name>
<gene>
    <name evidence="2" type="ORF">JOH49_004068</name>
</gene>
<feature type="region of interest" description="Disordered" evidence="1">
    <location>
        <begin position="466"/>
        <end position="496"/>
    </location>
</feature>
<evidence type="ECO:0000256" key="1">
    <source>
        <dbReference type="SAM" id="MobiDB-lite"/>
    </source>
</evidence>
<dbReference type="SUPFAM" id="SSF56349">
    <property type="entry name" value="DNA breaking-rejoining enzymes"/>
    <property type="match status" value="1"/>
</dbReference>
<accession>A0A8I1Y8Q4</accession>
<reference evidence="2" key="1">
    <citation type="submission" date="2021-02" db="EMBL/GenBank/DDBJ databases">
        <title>Genomic Encyclopedia of Type Strains, Phase IV (KMG-V): Genome sequencing to study the core and pangenomes of soil and plant-associated prokaryotes.</title>
        <authorList>
            <person name="Whitman W."/>
        </authorList>
    </citation>
    <scope>NUCLEOTIDE SEQUENCE</scope>
    <source>
        <strain evidence="2">USDA 406</strain>
    </source>
</reference>
<dbReference type="RefSeq" id="WP_209944352.1">
    <property type="nucleotide sequence ID" value="NZ_JAFICZ010000001.1"/>
</dbReference>
<sequence>MAFVRVEITAKVVQEAARAAAERRAGTGIWADTRLPYLQIRQRAGAAKWVVRFGDTLRSIGDIRERHPEFLSVTDARKAATDTYTELRYGEPETPVSTDDGWTWADLDREYQAMIAQPRWVNRRMKPPSAGTCDDVRLAFAKPSFTALHTKRLTDLDRPQIHAARDAIKSHRQKEKNIAYFRAAMNWAADKHPDASGLHEGVDRWWDHLSAGDPDTGTMHAIEERRRVHRQRKADLDVKGIGAVLARHEAYCAGRTAEDKISPGIRWGLWWVCLTANRRASTVQLRRADFLEQDPMGEDGWGRAAWPPSAMKAKTEFWLPLPGVVRDIAAGSIADYTQLVANEHGDWPSQWVFASTRRFGRDPENDDVSVYPNSLNRHIQRMRDADALGGLPHFSLHLVRSAMGDFIAEHVSGVVSSLVLAHTLPQDEEEAAPTTRQYYLTSQRMTEKAAGMKAWSDAVVAAYLAAGGTMPEPREERRKSKLKRQPPDSRPGAISG</sequence>
<dbReference type="GO" id="GO:0003677">
    <property type="term" value="F:DNA binding"/>
    <property type="evidence" value="ECO:0007669"/>
    <property type="project" value="InterPro"/>
</dbReference>
<dbReference type="InterPro" id="IPR011010">
    <property type="entry name" value="DNA_brk_join_enz"/>
</dbReference>
<comment type="caution">
    <text evidence="2">The sequence shown here is derived from an EMBL/GenBank/DDBJ whole genome shotgun (WGS) entry which is preliminary data.</text>
</comment>
<protein>
    <submittedName>
        <fullName evidence="2">Uncharacterized protein</fullName>
    </submittedName>
</protein>
<dbReference type="Proteomes" id="UP000673383">
    <property type="component" value="Unassembled WGS sequence"/>
</dbReference>
<evidence type="ECO:0000313" key="3">
    <source>
        <dbReference type="Proteomes" id="UP000673383"/>
    </source>
</evidence>
<dbReference type="AlphaFoldDB" id="A0A8I1Y8Q4"/>
<evidence type="ECO:0000313" key="2">
    <source>
        <dbReference type="EMBL" id="MBP1294315.1"/>
    </source>
</evidence>
<proteinExistence type="predicted"/>
<dbReference type="EMBL" id="JAFICZ010000001">
    <property type="protein sequence ID" value="MBP1294315.1"/>
    <property type="molecule type" value="Genomic_DNA"/>
</dbReference>
<organism evidence="2 3">
    <name type="scientific">Bradyrhizobium elkanii</name>
    <dbReference type="NCBI Taxonomy" id="29448"/>
    <lineage>
        <taxon>Bacteria</taxon>
        <taxon>Pseudomonadati</taxon>
        <taxon>Pseudomonadota</taxon>
        <taxon>Alphaproteobacteria</taxon>
        <taxon>Hyphomicrobiales</taxon>
        <taxon>Nitrobacteraceae</taxon>
        <taxon>Bradyrhizobium</taxon>
    </lineage>
</organism>